<organism evidence="1 2">
    <name type="scientific">Dryococelus australis</name>
    <dbReference type="NCBI Taxonomy" id="614101"/>
    <lineage>
        <taxon>Eukaryota</taxon>
        <taxon>Metazoa</taxon>
        <taxon>Ecdysozoa</taxon>
        <taxon>Arthropoda</taxon>
        <taxon>Hexapoda</taxon>
        <taxon>Insecta</taxon>
        <taxon>Pterygota</taxon>
        <taxon>Neoptera</taxon>
        <taxon>Polyneoptera</taxon>
        <taxon>Phasmatodea</taxon>
        <taxon>Verophasmatodea</taxon>
        <taxon>Anareolatae</taxon>
        <taxon>Phasmatidae</taxon>
        <taxon>Eurycanthinae</taxon>
        <taxon>Dryococelus</taxon>
    </lineage>
</organism>
<accession>A0ABQ9HN86</accession>
<evidence type="ECO:0000313" key="1">
    <source>
        <dbReference type="EMBL" id="KAJ8885823.1"/>
    </source>
</evidence>
<gene>
    <name evidence="1" type="ORF">PR048_012028</name>
</gene>
<keyword evidence="2" id="KW-1185">Reference proteome</keyword>
<sequence length="73" mass="8215">MSCNSAKEMLKKLCTIYEKESSNNDNLLLQTFYNYKIDKVAPCHTVGDETMMGNILSSLADRSVFFDCLGINP</sequence>
<name>A0ABQ9HN86_9NEOP</name>
<dbReference type="Proteomes" id="UP001159363">
    <property type="component" value="Chromosome X"/>
</dbReference>
<reference evidence="1 2" key="1">
    <citation type="submission" date="2023-02" db="EMBL/GenBank/DDBJ databases">
        <title>LHISI_Scaffold_Assembly.</title>
        <authorList>
            <person name="Stuart O.P."/>
            <person name="Cleave R."/>
            <person name="Magrath M.J.L."/>
            <person name="Mikheyev A.S."/>
        </authorList>
    </citation>
    <scope>NUCLEOTIDE SEQUENCE [LARGE SCALE GENOMIC DNA]</scope>
    <source>
        <strain evidence="1">Daus_M_001</strain>
        <tissue evidence="1">Leg muscle</tissue>
    </source>
</reference>
<comment type="caution">
    <text evidence="1">The sequence shown here is derived from an EMBL/GenBank/DDBJ whole genome shotgun (WGS) entry which is preliminary data.</text>
</comment>
<protein>
    <submittedName>
        <fullName evidence="1">Uncharacterized protein</fullName>
    </submittedName>
</protein>
<dbReference type="EMBL" id="JARBHB010000004">
    <property type="protein sequence ID" value="KAJ8885823.1"/>
    <property type="molecule type" value="Genomic_DNA"/>
</dbReference>
<proteinExistence type="predicted"/>
<evidence type="ECO:0000313" key="2">
    <source>
        <dbReference type="Proteomes" id="UP001159363"/>
    </source>
</evidence>